<evidence type="ECO:0000313" key="9">
    <source>
        <dbReference type="EMBL" id="WBA09008.1"/>
    </source>
</evidence>
<dbReference type="PANTHER" id="PTHR34701">
    <property type="entry name" value="TRANSCRIPTIONAL REGULATOR MRAZ"/>
    <property type="match status" value="1"/>
</dbReference>
<dbReference type="PANTHER" id="PTHR34701:SF1">
    <property type="entry name" value="TRANSCRIPTIONAL REGULATOR MRAZ"/>
    <property type="match status" value="1"/>
</dbReference>
<dbReference type="InterPro" id="IPR020603">
    <property type="entry name" value="MraZ_dom"/>
</dbReference>
<dbReference type="GO" id="GO:0009295">
    <property type="term" value="C:nucleoid"/>
    <property type="evidence" value="ECO:0007669"/>
    <property type="project" value="UniProtKB-SubCell"/>
</dbReference>
<proteinExistence type="inferred from homology"/>
<dbReference type="Pfam" id="PF02381">
    <property type="entry name" value="MraZ"/>
    <property type="match status" value="2"/>
</dbReference>
<evidence type="ECO:0000256" key="4">
    <source>
        <dbReference type="ARBA" id="ARBA00023015"/>
    </source>
</evidence>
<evidence type="ECO:0000256" key="6">
    <source>
        <dbReference type="ARBA" id="ARBA00023163"/>
    </source>
</evidence>
<evidence type="ECO:0000259" key="8">
    <source>
        <dbReference type="PROSITE" id="PS51740"/>
    </source>
</evidence>
<keyword evidence="5 7" id="KW-0238">DNA-binding</keyword>
<dbReference type="RefSeq" id="WP_077578698.1">
    <property type="nucleotide sequence ID" value="NZ_CP114588.1"/>
</dbReference>
<sequence length="152" mass="17244">MLRGVSAISVDKKGRLALPTRYRDGLINHCDGQFVCTIDHQLPCLALYPVPEWEVIEDKLAQLSSFQPAERRLQRLLLGHAFDCEMDGQGRLLLSATLRQYAGLEGKAMLVGQLNKFEIWDEQTWQAQIRQDMDTQAESTPMISERLADLSL</sequence>
<gene>
    <name evidence="7 9" type="primary">mraZ</name>
    <name evidence="9" type="ORF">N8M53_01925</name>
</gene>
<dbReference type="EMBL" id="CP114588">
    <property type="protein sequence ID" value="WBA09008.1"/>
    <property type="molecule type" value="Genomic_DNA"/>
</dbReference>
<dbReference type="FunFam" id="3.40.1550.20:FF:000001">
    <property type="entry name" value="Transcriptional regulator MraZ"/>
    <property type="match status" value="1"/>
</dbReference>
<accession>A0AA47KLJ7</accession>
<dbReference type="Proteomes" id="UP001164748">
    <property type="component" value="Chromosome"/>
</dbReference>
<dbReference type="InterPro" id="IPR035642">
    <property type="entry name" value="MraZ_N"/>
</dbReference>
<comment type="similarity">
    <text evidence="7">Belongs to the MraZ family.</text>
</comment>
<comment type="subcellular location">
    <subcellularLocation>
        <location evidence="7">Cytoplasm</location>
        <location evidence="7">Nucleoid</location>
    </subcellularLocation>
</comment>
<name>A0AA47KLJ7_9GAMM</name>
<feature type="domain" description="SpoVT-AbrB" evidence="8">
    <location>
        <begin position="81"/>
        <end position="124"/>
    </location>
</feature>
<evidence type="ECO:0000313" key="10">
    <source>
        <dbReference type="Proteomes" id="UP001164748"/>
    </source>
</evidence>
<dbReference type="InterPro" id="IPR035644">
    <property type="entry name" value="MraZ_C"/>
</dbReference>
<evidence type="ECO:0000256" key="1">
    <source>
        <dbReference type="ARBA" id="ARBA00013860"/>
    </source>
</evidence>
<comment type="subunit">
    <text evidence="7">Forms oligomers.</text>
</comment>
<dbReference type="HAMAP" id="MF_01008">
    <property type="entry name" value="MraZ"/>
    <property type="match status" value="1"/>
</dbReference>
<keyword evidence="3" id="KW-0677">Repeat</keyword>
<dbReference type="CDD" id="cd16320">
    <property type="entry name" value="MraZ_N"/>
    <property type="match status" value="1"/>
</dbReference>
<keyword evidence="2 7" id="KW-0963">Cytoplasm</keyword>
<evidence type="ECO:0000256" key="3">
    <source>
        <dbReference type="ARBA" id="ARBA00022737"/>
    </source>
</evidence>
<dbReference type="GO" id="GO:0005737">
    <property type="term" value="C:cytoplasm"/>
    <property type="evidence" value="ECO:0007669"/>
    <property type="project" value="UniProtKB-UniRule"/>
</dbReference>
<dbReference type="GO" id="GO:0003700">
    <property type="term" value="F:DNA-binding transcription factor activity"/>
    <property type="evidence" value="ECO:0007669"/>
    <property type="project" value="UniProtKB-UniRule"/>
</dbReference>
<dbReference type="GO" id="GO:2000143">
    <property type="term" value="P:negative regulation of DNA-templated transcription initiation"/>
    <property type="evidence" value="ECO:0007669"/>
    <property type="project" value="TreeGrafter"/>
</dbReference>
<dbReference type="CDD" id="cd16321">
    <property type="entry name" value="MraZ_C"/>
    <property type="match status" value="1"/>
</dbReference>
<dbReference type="NCBIfam" id="TIGR00242">
    <property type="entry name" value="division/cell wall cluster transcriptional repressor MraZ"/>
    <property type="match status" value="1"/>
</dbReference>
<keyword evidence="4 7" id="KW-0805">Transcription regulation</keyword>
<organism evidence="9 10">
    <name type="scientific">Salinivibrio kushneri</name>
    <dbReference type="NCBI Taxonomy" id="1908198"/>
    <lineage>
        <taxon>Bacteria</taxon>
        <taxon>Pseudomonadati</taxon>
        <taxon>Pseudomonadota</taxon>
        <taxon>Gammaproteobacteria</taxon>
        <taxon>Vibrionales</taxon>
        <taxon>Vibrionaceae</taxon>
        <taxon>Salinivibrio</taxon>
    </lineage>
</organism>
<evidence type="ECO:0000256" key="5">
    <source>
        <dbReference type="ARBA" id="ARBA00023125"/>
    </source>
</evidence>
<dbReference type="SUPFAM" id="SSF89447">
    <property type="entry name" value="AbrB/MazE/MraZ-like"/>
    <property type="match status" value="1"/>
</dbReference>
<dbReference type="GO" id="GO:0000976">
    <property type="term" value="F:transcription cis-regulatory region binding"/>
    <property type="evidence" value="ECO:0007669"/>
    <property type="project" value="TreeGrafter"/>
</dbReference>
<dbReference type="Gene3D" id="3.40.1550.20">
    <property type="entry name" value="Transcriptional regulator MraZ domain"/>
    <property type="match status" value="1"/>
</dbReference>
<dbReference type="AlphaFoldDB" id="A0AA47KLJ7"/>
<dbReference type="InterPro" id="IPR003444">
    <property type="entry name" value="MraZ"/>
</dbReference>
<dbReference type="InterPro" id="IPR037914">
    <property type="entry name" value="SpoVT-AbrB_sf"/>
</dbReference>
<evidence type="ECO:0000256" key="2">
    <source>
        <dbReference type="ARBA" id="ARBA00022490"/>
    </source>
</evidence>
<dbReference type="InterPro" id="IPR038619">
    <property type="entry name" value="MraZ_sf"/>
</dbReference>
<reference evidence="9" key="1">
    <citation type="submission" date="2022-09" db="EMBL/GenBank/DDBJ databases">
        <authorList>
            <person name="Li Z.-J."/>
        </authorList>
    </citation>
    <scope>NUCLEOTIDE SEQUENCE</scope>
    <source>
        <strain evidence="9">TGB11</strain>
    </source>
</reference>
<keyword evidence="6 7" id="KW-0804">Transcription</keyword>
<protein>
    <recommendedName>
        <fullName evidence="1 7">Transcriptional regulator MraZ</fullName>
    </recommendedName>
</protein>
<dbReference type="PROSITE" id="PS51740">
    <property type="entry name" value="SPOVT_ABRB"/>
    <property type="match status" value="1"/>
</dbReference>
<dbReference type="InterPro" id="IPR007159">
    <property type="entry name" value="SpoVT-AbrB_dom"/>
</dbReference>
<evidence type="ECO:0000256" key="7">
    <source>
        <dbReference type="HAMAP-Rule" id="MF_01008"/>
    </source>
</evidence>